<sequence>MNPPCPFQGPANGRFSPSPTLTLGSPQGLRSSNKRQALKIPNVASCGAVWCGSCGEEYSRLGIGGLLTLYYPNCRNRHTGRPWPSAEVIQGNTEIPAAANLPSAF</sequence>
<feature type="compositionally biased region" description="Polar residues" evidence="1">
    <location>
        <begin position="15"/>
        <end position="31"/>
    </location>
</feature>
<protein>
    <recommendedName>
        <fullName evidence="4">LITAF domain-containing protein</fullName>
    </recommendedName>
</protein>
<dbReference type="EMBL" id="BLXT01000816">
    <property type="protein sequence ID" value="GFN80324.1"/>
    <property type="molecule type" value="Genomic_DNA"/>
</dbReference>
<feature type="region of interest" description="Disordered" evidence="1">
    <location>
        <begin position="1"/>
        <end position="32"/>
    </location>
</feature>
<gene>
    <name evidence="2" type="ORF">PoB_000683000</name>
</gene>
<dbReference type="Proteomes" id="UP000735302">
    <property type="component" value="Unassembled WGS sequence"/>
</dbReference>
<evidence type="ECO:0008006" key="4">
    <source>
        <dbReference type="Google" id="ProtNLM"/>
    </source>
</evidence>
<name>A0AAV3YC39_9GAST</name>
<comment type="caution">
    <text evidence="2">The sequence shown here is derived from an EMBL/GenBank/DDBJ whole genome shotgun (WGS) entry which is preliminary data.</text>
</comment>
<proteinExistence type="predicted"/>
<dbReference type="AlphaFoldDB" id="A0AAV3YC39"/>
<evidence type="ECO:0000313" key="3">
    <source>
        <dbReference type="Proteomes" id="UP000735302"/>
    </source>
</evidence>
<reference evidence="2 3" key="1">
    <citation type="journal article" date="2021" name="Elife">
        <title>Chloroplast acquisition without the gene transfer in kleptoplastic sea slugs, Plakobranchus ocellatus.</title>
        <authorList>
            <person name="Maeda T."/>
            <person name="Takahashi S."/>
            <person name="Yoshida T."/>
            <person name="Shimamura S."/>
            <person name="Takaki Y."/>
            <person name="Nagai Y."/>
            <person name="Toyoda A."/>
            <person name="Suzuki Y."/>
            <person name="Arimoto A."/>
            <person name="Ishii H."/>
            <person name="Satoh N."/>
            <person name="Nishiyama T."/>
            <person name="Hasebe M."/>
            <person name="Maruyama T."/>
            <person name="Minagawa J."/>
            <person name="Obokata J."/>
            <person name="Shigenobu S."/>
        </authorList>
    </citation>
    <scope>NUCLEOTIDE SEQUENCE [LARGE SCALE GENOMIC DNA]</scope>
</reference>
<evidence type="ECO:0000256" key="1">
    <source>
        <dbReference type="SAM" id="MobiDB-lite"/>
    </source>
</evidence>
<organism evidence="2 3">
    <name type="scientific">Plakobranchus ocellatus</name>
    <dbReference type="NCBI Taxonomy" id="259542"/>
    <lineage>
        <taxon>Eukaryota</taxon>
        <taxon>Metazoa</taxon>
        <taxon>Spiralia</taxon>
        <taxon>Lophotrochozoa</taxon>
        <taxon>Mollusca</taxon>
        <taxon>Gastropoda</taxon>
        <taxon>Heterobranchia</taxon>
        <taxon>Euthyneura</taxon>
        <taxon>Panpulmonata</taxon>
        <taxon>Sacoglossa</taxon>
        <taxon>Placobranchoidea</taxon>
        <taxon>Plakobranchidae</taxon>
        <taxon>Plakobranchus</taxon>
    </lineage>
</organism>
<keyword evidence="3" id="KW-1185">Reference proteome</keyword>
<evidence type="ECO:0000313" key="2">
    <source>
        <dbReference type="EMBL" id="GFN80324.1"/>
    </source>
</evidence>
<accession>A0AAV3YC39</accession>